<reference evidence="1 2" key="1">
    <citation type="submission" date="2021-03" db="EMBL/GenBank/DDBJ databases">
        <title>Genomic Encyclopedia of Type Strains, Phase IV (KMG-IV): sequencing the most valuable type-strain genomes for metagenomic binning, comparative biology and taxonomic classification.</title>
        <authorList>
            <person name="Goeker M."/>
        </authorList>
    </citation>
    <scope>NUCLEOTIDE SEQUENCE [LARGE SCALE GENOMIC DNA]</scope>
    <source>
        <strain evidence="1 2">DSM 101953</strain>
    </source>
</reference>
<comment type="caution">
    <text evidence="1">The sequence shown here is derived from an EMBL/GenBank/DDBJ whole genome shotgun (WGS) entry which is preliminary data.</text>
</comment>
<name>A0ABS4P1X1_9BACL</name>
<organism evidence="1 2">
    <name type="scientific">Paenibacillus silagei</name>
    <dbReference type="NCBI Taxonomy" id="1670801"/>
    <lineage>
        <taxon>Bacteria</taxon>
        <taxon>Bacillati</taxon>
        <taxon>Bacillota</taxon>
        <taxon>Bacilli</taxon>
        <taxon>Bacillales</taxon>
        <taxon>Paenibacillaceae</taxon>
        <taxon>Paenibacillus</taxon>
    </lineage>
</organism>
<dbReference type="Pfam" id="PF06042">
    <property type="entry name" value="NTP_transf_6"/>
    <property type="match status" value="1"/>
</dbReference>
<evidence type="ECO:0000313" key="2">
    <source>
        <dbReference type="Proteomes" id="UP000773462"/>
    </source>
</evidence>
<proteinExistence type="predicted"/>
<keyword evidence="2" id="KW-1185">Reference proteome</keyword>
<accession>A0ABS4P1X1</accession>
<evidence type="ECO:0008006" key="3">
    <source>
        <dbReference type="Google" id="ProtNLM"/>
    </source>
</evidence>
<dbReference type="InterPro" id="IPR009267">
    <property type="entry name" value="NTP_transf_6"/>
</dbReference>
<gene>
    <name evidence="1" type="ORF">J2Z70_006523</name>
</gene>
<dbReference type="PANTHER" id="PTHR39166">
    <property type="entry name" value="BLL1166 PROTEIN"/>
    <property type="match status" value="1"/>
</dbReference>
<dbReference type="Proteomes" id="UP000773462">
    <property type="component" value="Unassembled WGS sequence"/>
</dbReference>
<evidence type="ECO:0000313" key="1">
    <source>
        <dbReference type="EMBL" id="MBP2116293.1"/>
    </source>
</evidence>
<sequence>MDSCYEMYNRLTELFTRDTLLMDIFKRAQGLAPFPYYIGAGCLVQTVWNELTGRAPGYGISDIDIIYYDAADLSYAAEDAMVAKGKKLFAGIAIPVDLKNQARVHLWYPQKFGVEIQPYTSLEAAINSWPTTVTSLGARLELNGDWKVYAPFGLEDLFQLILRPNKALISEKIYEAKTQKWKSKWPELTVVPWGQ</sequence>
<dbReference type="EMBL" id="JAGGLV010000041">
    <property type="protein sequence ID" value="MBP2116293.1"/>
    <property type="molecule type" value="Genomic_DNA"/>
</dbReference>
<protein>
    <recommendedName>
        <fullName evidence="3">Nucleotidyltransferase family protein</fullName>
    </recommendedName>
</protein>
<dbReference type="PANTHER" id="PTHR39166:SF1">
    <property type="entry name" value="BLL1166 PROTEIN"/>
    <property type="match status" value="1"/>
</dbReference>